<protein>
    <submittedName>
        <fullName evidence="5">16728_t:CDS:1</fullName>
    </submittedName>
</protein>
<comment type="caution">
    <text evidence="5">The sequence shown here is derived from an EMBL/GenBank/DDBJ whole genome shotgun (WGS) entry which is preliminary data.</text>
</comment>
<dbReference type="Pfam" id="PF01522">
    <property type="entry name" value="Polysacc_deac_1"/>
    <property type="match status" value="1"/>
</dbReference>
<gene>
    <name evidence="5" type="ORF">DERYTH_LOCUS11387</name>
</gene>
<evidence type="ECO:0000256" key="3">
    <source>
        <dbReference type="SAM" id="SignalP"/>
    </source>
</evidence>
<dbReference type="Gene3D" id="3.20.20.370">
    <property type="entry name" value="Glycoside hydrolase/deacetylase"/>
    <property type="match status" value="1"/>
</dbReference>
<dbReference type="OrthoDB" id="407355at2759"/>
<evidence type="ECO:0000313" key="5">
    <source>
        <dbReference type="EMBL" id="CAG8673611.1"/>
    </source>
</evidence>
<keyword evidence="3" id="KW-0732">Signal</keyword>
<dbReference type="InterPro" id="IPR011330">
    <property type="entry name" value="Glyco_hydro/deAcase_b/a-brl"/>
</dbReference>
<dbReference type="EMBL" id="CAJVPY010007006">
    <property type="protein sequence ID" value="CAG8673611.1"/>
    <property type="molecule type" value="Genomic_DNA"/>
</dbReference>
<keyword evidence="1" id="KW-0479">Metal-binding</keyword>
<organism evidence="5 6">
    <name type="scientific">Dentiscutata erythropus</name>
    <dbReference type="NCBI Taxonomy" id="1348616"/>
    <lineage>
        <taxon>Eukaryota</taxon>
        <taxon>Fungi</taxon>
        <taxon>Fungi incertae sedis</taxon>
        <taxon>Mucoromycota</taxon>
        <taxon>Glomeromycotina</taxon>
        <taxon>Glomeromycetes</taxon>
        <taxon>Diversisporales</taxon>
        <taxon>Gigasporaceae</taxon>
        <taxon>Dentiscutata</taxon>
    </lineage>
</organism>
<dbReference type="PROSITE" id="PS51677">
    <property type="entry name" value="NODB"/>
    <property type="match status" value="1"/>
</dbReference>
<dbReference type="PANTHER" id="PTHR10587">
    <property type="entry name" value="GLYCOSYL TRANSFERASE-RELATED"/>
    <property type="match status" value="1"/>
</dbReference>
<evidence type="ECO:0000256" key="2">
    <source>
        <dbReference type="ARBA" id="ARBA00022801"/>
    </source>
</evidence>
<dbReference type="GO" id="GO:0016020">
    <property type="term" value="C:membrane"/>
    <property type="evidence" value="ECO:0007669"/>
    <property type="project" value="TreeGrafter"/>
</dbReference>
<dbReference type="AlphaFoldDB" id="A0A9N9EIW8"/>
<dbReference type="Proteomes" id="UP000789405">
    <property type="component" value="Unassembled WGS sequence"/>
</dbReference>
<keyword evidence="6" id="KW-1185">Reference proteome</keyword>
<sequence>MKHVNYSLFLLAVLCMLKPISVLSVLSGDWPTVDLPPPINQTYTALVNLTSVSPAPVNISCPTGNSDSYCRTDCSGCVRSNDIIEYWGLTIAGGPCPFTSTVLDFLDTQNIKVTFFVVGSRVYQYPEILQRILKSGHGIGILNWSNSSLVNQTNKQVISELKWAMEAVKAAVNVTPKLMSPPFEQLDDRIRNISTQLGLKPVLRDLDTYDWFSDGDPTFDLSWIVNNFTQWVADPTINTTGHISLQHDSYNQTATKIPLVIPILKSASYNIKPVSVCIGDNHPYVEDVNLDGSPLRRISRHHSIAGFGPNVEERFAKYQKF</sequence>
<accession>A0A9N9EIW8</accession>
<dbReference type="GO" id="GO:0009272">
    <property type="term" value="P:fungal-type cell wall biogenesis"/>
    <property type="evidence" value="ECO:0007669"/>
    <property type="project" value="UniProtKB-ARBA"/>
</dbReference>
<dbReference type="SUPFAM" id="SSF88713">
    <property type="entry name" value="Glycoside hydrolase/deacetylase"/>
    <property type="match status" value="1"/>
</dbReference>
<proteinExistence type="predicted"/>
<evidence type="ECO:0000259" key="4">
    <source>
        <dbReference type="PROSITE" id="PS51677"/>
    </source>
</evidence>
<dbReference type="GO" id="GO:0004099">
    <property type="term" value="F:chitin deacetylase activity"/>
    <property type="evidence" value="ECO:0007669"/>
    <property type="project" value="TreeGrafter"/>
</dbReference>
<name>A0A9N9EIW8_9GLOM</name>
<dbReference type="PANTHER" id="PTHR10587:SF133">
    <property type="entry name" value="CHITIN DEACETYLASE 1-RELATED"/>
    <property type="match status" value="1"/>
</dbReference>
<dbReference type="GO" id="GO:0046872">
    <property type="term" value="F:metal ion binding"/>
    <property type="evidence" value="ECO:0007669"/>
    <property type="project" value="UniProtKB-KW"/>
</dbReference>
<dbReference type="InterPro" id="IPR002509">
    <property type="entry name" value="NODB_dom"/>
</dbReference>
<feature type="signal peptide" evidence="3">
    <location>
        <begin position="1"/>
        <end position="24"/>
    </location>
</feature>
<feature type="domain" description="NodB homology" evidence="4">
    <location>
        <begin position="85"/>
        <end position="272"/>
    </location>
</feature>
<evidence type="ECO:0000313" key="6">
    <source>
        <dbReference type="Proteomes" id="UP000789405"/>
    </source>
</evidence>
<feature type="chain" id="PRO_5040257275" evidence="3">
    <location>
        <begin position="25"/>
        <end position="321"/>
    </location>
</feature>
<keyword evidence="2" id="KW-0378">Hydrolase</keyword>
<dbReference type="InterPro" id="IPR050248">
    <property type="entry name" value="Polysacc_deacetylase_ArnD"/>
</dbReference>
<dbReference type="GO" id="GO:0005975">
    <property type="term" value="P:carbohydrate metabolic process"/>
    <property type="evidence" value="ECO:0007669"/>
    <property type="project" value="InterPro"/>
</dbReference>
<reference evidence="5" key="1">
    <citation type="submission" date="2021-06" db="EMBL/GenBank/DDBJ databases">
        <authorList>
            <person name="Kallberg Y."/>
            <person name="Tangrot J."/>
            <person name="Rosling A."/>
        </authorList>
    </citation>
    <scope>NUCLEOTIDE SEQUENCE</scope>
    <source>
        <strain evidence="5">MA453B</strain>
    </source>
</reference>
<evidence type="ECO:0000256" key="1">
    <source>
        <dbReference type="ARBA" id="ARBA00022723"/>
    </source>
</evidence>